<feature type="transmembrane region" description="Helical" evidence="1">
    <location>
        <begin position="138"/>
        <end position="156"/>
    </location>
</feature>
<evidence type="ECO:0000313" key="4">
    <source>
        <dbReference type="Proteomes" id="UP000248054"/>
    </source>
</evidence>
<dbReference type="AlphaFoldDB" id="A0A2V4XCH8"/>
<name>A0A2V4XCH8_9FLAO</name>
<evidence type="ECO:0000256" key="1">
    <source>
        <dbReference type="SAM" id="Phobius"/>
    </source>
</evidence>
<feature type="transmembrane region" description="Helical" evidence="1">
    <location>
        <begin position="115"/>
        <end position="133"/>
    </location>
</feature>
<keyword evidence="1" id="KW-1133">Transmembrane helix</keyword>
<evidence type="ECO:0000259" key="2">
    <source>
        <dbReference type="SMART" id="SM00014"/>
    </source>
</evidence>
<dbReference type="Proteomes" id="UP000248054">
    <property type="component" value="Unassembled WGS sequence"/>
</dbReference>
<dbReference type="Gene3D" id="1.20.144.10">
    <property type="entry name" value="Phosphatidic acid phosphatase type 2/haloperoxidase"/>
    <property type="match status" value="2"/>
</dbReference>
<sequence>MKLGPYFKEIILYFAEHKRPKTHYMYQQIKYIITQAKVLLSKFFDRYDGKLPYLITVGVAVLVVIGGINLFVELTENLHTEVLATYDSAITDYVVSFRSPFLTQYFVAVTHIGDVYGYLAALIICISLFLLVFKNWKFVLQLGVVMVLALSSNVILKKVINRSRPEIEHLVTVETLSYPSGHAMTAMAFYGFLIYLFYRFDINKLLKYGVILLLTILIISIGISRIYLGVHFPSDVVGGFIAGFIWVVFCALIFNLFRVFRYDPET</sequence>
<organism evidence="3 4">
    <name type="scientific">Winogradskyella epiphytica</name>
    <dbReference type="NCBI Taxonomy" id="262005"/>
    <lineage>
        <taxon>Bacteria</taxon>
        <taxon>Pseudomonadati</taxon>
        <taxon>Bacteroidota</taxon>
        <taxon>Flavobacteriia</taxon>
        <taxon>Flavobacteriales</taxon>
        <taxon>Flavobacteriaceae</taxon>
        <taxon>Winogradskyella</taxon>
    </lineage>
</organism>
<proteinExistence type="predicted"/>
<gene>
    <name evidence="3" type="ORF">DFQ11_1067</name>
</gene>
<feature type="transmembrane region" description="Helical" evidence="1">
    <location>
        <begin position="51"/>
        <end position="72"/>
    </location>
</feature>
<protein>
    <submittedName>
        <fullName evidence="3">Undecaprenyl-diphosphatase</fullName>
    </submittedName>
</protein>
<keyword evidence="1" id="KW-0472">Membrane</keyword>
<keyword evidence="1" id="KW-0812">Transmembrane</keyword>
<dbReference type="CDD" id="cd03392">
    <property type="entry name" value="PAP2_like_2"/>
    <property type="match status" value="1"/>
</dbReference>
<dbReference type="EMBL" id="QJTD01000006">
    <property type="protein sequence ID" value="PYE80210.1"/>
    <property type="molecule type" value="Genomic_DNA"/>
</dbReference>
<comment type="caution">
    <text evidence="3">The sequence shown here is derived from an EMBL/GenBank/DDBJ whole genome shotgun (WGS) entry which is preliminary data.</text>
</comment>
<accession>A0A2V4XCH8</accession>
<feature type="transmembrane region" description="Helical" evidence="1">
    <location>
        <begin position="210"/>
        <end position="230"/>
    </location>
</feature>
<dbReference type="PANTHER" id="PTHR14969:SF13">
    <property type="entry name" value="AT30094P"/>
    <property type="match status" value="1"/>
</dbReference>
<dbReference type="InterPro" id="IPR000326">
    <property type="entry name" value="PAP2/HPO"/>
</dbReference>
<dbReference type="SMART" id="SM00014">
    <property type="entry name" value="acidPPc"/>
    <property type="match status" value="1"/>
</dbReference>
<dbReference type="PANTHER" id="PTHR14969">
    <property type="entry name" value="SPHINGOSINE-1-PHOSPHATE PHOSPHOHYDROLASE"/>
    <property type="match status" value="1"/>
</dbReference>
<feature type="transmembrane region" description="Helical" evidence="1">
    <location>
        <begin position="236"/>
        <end position="257"/>
    </location>
</feature>
<evidence type="ECO:0000313" key="3">
    <source>
        <dbReference type="EMBL" id="PYE80210.1"/>
    </source>
</evidence>
<feature type="domain" description="Phosphatidic acid phosphatase type 2/haloperoxidase" evidence="2">
    <location>
        <begin position="137"/>
        <end position="251"/>
    </location>
</feature>
<dbReference type="SUPFAM" id="SSF48317">
    <property type="entry name" value="Acid phosphatase/Vanadium-dependent haloperoxidase"/>
    <property type="match status" value="1"/>
</dbReference>
<feature type="transmembrane region" description="Helical" evidence="1">
    <location>
        <begin position="176"/>
        <end position="198"/>
    </location>
</feature>
<keyword evidence="4" id="KW-1185">Reference proteome</keyword>
<dbReference type="InterPro" id="IPR036938">
    <property type="entry name" value="PAP2/HPO_sf"/>
</dbReference>
<reference evidence="3 4" key="1">
    <citation type="submission" date="2018-06" db="EMBL/GenBank/DDBJ databases">
        <title>Genomic Encyclopedia of Type Strains, Phase III (KMG-III): the genomes of soil and plant-associated and newly described type strains.</title>
        <authorList>
            <person name="Whitman W."/>
        </authorList>
    </citation>
    <scope>NUCLEOTIDE SEQUENCE [LARGE SCALE GENOMIC DNA]</scope>
    <source>
        <strain evidence="3 4">CECT 7945</strain>
    </source>
</reference>
<dbReference type="Pfam" id="PF01569">
    <property type="entry name" value="PAP2"/>
    <property type="match status" value="1"/>
</dbReference>